<organism evidence="1 2">
    <name type="scientific">Vombatus ursinus</name>
    <name type="common">Common wombat</name>
    <dbReference type="NCBI Taxonomy" id="29139"/>
    <lineage>
        <taxon>Eukaryota</taxon>
        <taxon>Metazoa</taxon>
        <taxon>Chordata</taxon>
        <taxon>Craniata</taxon>
        <taxon>Vertebrata</taxon>
        <taxon>Euteleostomi</taxon>
        <taxon>Mammalia</taxon>
        <taxon>Metatheria</taxon>
        <taxon>Diprotodontia</taxon>
        <taxon>Vombatidae</taxon>
        <taxon>Vombatus</taxon>
    </lineage>
</organism>
<accession>A0A4X2KDM6</accession>
<dbReference type="AlphaFoldDB" id="A0A4X2KDM6"/>
<reference evidence="1" key="2">
    <citation type="submission" date="2025-08" db="UniProtKB">
        <authorList>
            <consortium name="Ensembl"/>
        </authorList>
    </citation>
    <scope>IDENTIFICATION</scope>
</reference>
<sequence>LDLGGTLENIRILWIRCSTPSFLVIIHIIPHSASSSSSGPTSGWQLPPSKMSMPPWSQSSLIRSVTLWLPTLATTVRKTSRTSLCSSTIC</sequence>
<protein>
    <submittedName>
        <fullName evidence="1">Uncharacterized protein</fullName>
    </submittedName>
</protein>
<evidence type="ECO:0000313" key="1">
    <source>
        <dbReference type="Ensembl" id="ENSVURP00010008171.1"/>
    </source>
</evidence>
<evidence type="ECO:0000313" key="2">
    <source>
        <dbReference type="Proteomes" id="UP000314987"/>
    </source>
</evidence>
<reference evidence="2" key="1">
    <citation type="submission" date="2018-12" db="EMBL/GenBank/DDBJ databases">
        <authorList>
            <person name="Yazar S."/>
        </authorList>
    </citation>
    <scope>NUCLEOTIDE SEQUENCE [LARGE SCALE GENOMIC DNA]</scope>
</reference>
<dbReference type="Ensembl" id="ENSVURT00010009269.1">
    <property type="protein sequence ID" value="ENSVURP00010008171.1"/>
    <property type="gene ID" value="ENSVURG00010006326.1"/>
</dbReference>
<reference evidence="1" key="3">
    <citation type="submission" date="2025-09" db="UniProtKB">
        <authorList>
            <consortium name="Ensembl"/>
        </authorList>
    </citation>
    <scope>IDENTIFICATION</scope>
</reference>
<keyword evidence="2" id="KW-1185">Reference proteome</keyword>
<name>A0A4X2KDM6_VOMUR</name>
<proteinExistence type="predicted"/>
<dbReference type="Proteomes" id="UP000314987">
    <property type="component" value="Unassembled WGS sequence"/>
</dbReference>